<keyword evidence="6 7" id="KW-0472">Membrane</keyword>
<feature type="transmembrane region" description="Helical" evidence="7">
    <location>
        <begin position="373"/>
        <end position="400"/>
    </location>
</feature>
<dbReference type="Pfam" id="PF09815">
    <property type="entry name" value="XK-related"/>
    <property type="match status" value="4"/>
</dbReference>
<feature type="transmembrane region" description="Helical" evidence="7">
    <location>
        <begin position="61"/>
        <end position="82"/>
    </location>
</feature>
<keyword evidence="5 7" id="KW-1133">Transmembrane helix</keyword>
<dbReference type="GO" id="GO:0043652">
    <property type="term" value="P:engulfment of apoptotic cell"/>
    <property type="evidence" value="ECO:0007669"/>
    <property type="project" value="TreeGrafter"/>
</dbReference>
<dbReference type="EMBL" id="CAJPEV010000465">
    <property type="protein sequence ID" value="CAG0885551.1"/>
    <property type="molecule type" value="Genomic_DNA"/>
</dbReference>
<feature type="transmembrane region" description="Helical" evidence="7">
    <location>
        <begin position="439"/>
        <end position="456"/>
    </location>
</feature>
<comment type="similarity">
    <text evidence="2 7">Belongs to the XK family.</text>
</comment>
<dbReference type="AlphaFoldDB" id="A0A7R9A529"/>
<evidence type="ECO:0000256" key="3">
    <source>
        <dbReference type="ARBA" id="ARBA00022475"/>
    </source>
</evidence>
<organism evidence="8">
    <name type="scientific">Darwinula stevensoni</name>
    <dbReference type="NCBI Taxonomy" id="69355"/>
    <lineage>
        <taxon>Eukaryota</taxon>
        <taxon>Metazoa</taxon>
        <taxon>Ecdysozoa</taxon>
        <taxon>Arthropoda</taxon>
        <taxon>Crustacea</taxon>
        <taxon>Oligostraca</taxon>
        <taxon>Ostracoda</taxon>
        <taxon>Podocopa</taxon>
        <taxon>Podocopida</taxon>
        <taxon>Darwinulocopina</taxon>
        <taxon>Darwinuloidea</taxon>
        <taxon>Darwinulidae</taxon>
        <taxon>Darwinula</taxon>
    </lineage>
</organism>
<dbReference type="EMBL" id="LR899982">
    <property type="protein sequence ID" value="CAD7243608.1"/>
    <property type="molecule type" value="Genomic_DNA"/>
</dbReference>
<reference evidence="8" key="1">
    <citation type="submission" date="2020-11" db="EMBL/GenBank/DDBJ databases">
        <authorList>
            <person name="Tran Van P."/>
        </authorList>
    </citation>
    <scope>NUCLEOTIDE SEQUENCE</scope>
</reference>
<sequence>MVKQDADASLLRLVETFVESGPQMLMQFYILVRHGEIYADESPLIAARVLALGLFSVAYKWWVFVVVGIHVSIIWLWAVFIMKTSACDHRYKEVFFNILVALIYIFQYLNINDEPTLWRYAPFYILMFLENAILVTMWFGVVIRIQLWYKVWAFVGHFVAFAIGDAANHKHFTSWCNPFIQKGVRVVVQPCERHLTCPVRFGLVGGAFVDGMGDPECDSSDEGSGGEPRVMVSVVDEVDGLPENLRFNLFDACFIVYSMGLYLCDIGSDLWLAHGYKEDERNGPESRADWGLRILFHILQMAPILRYAHALSYGWQFRTLIRKRVQKSTVTMGEATAEERKLYYCMVKQDADASLLYLVETFVEAGPQMLMQFYILVLYGAAYADGSPFMAARVLALGLFSSTYKWGVFVVAGIHVVIVWPYIYFIMKTSICGSRYKEVFFDLLVTLIYIFQYLNINDEPTFWHYVPFYILMFLENAFMIIMWFVNVVHIQLWYTVWAFGGHFVTFFIGIILMLIYYLCFHPTKSIGKVSFTKYRFGHA</sequence>
<evidence type="ECO:0000313" key="9">
    <source>
        <dbReference type="Proteomes" id="UP000677054"/>
    </source>
</evidence>
<gene>
    <name evidence="8" type="ORF">DSTB1V02_LOCUS3524</name>
</gene>
<name>A0A7R9A529_9CRUS</name>
<keyword evidence="4 7" id="KW-0812">Transmembrane</keyword>
<feature type="transmembrane region" description="Helical" evidence="7">
    <location>
        <begin position="123"/>
        <end position="143"/>
    </location>
</feature>
<dbReference type="GO" id="GO:0070782">
    <property type="term" value="P:phosphatidylserine exposure on apoptotic cell surface"/>
    <property type="evidence" value="ECO:0007669"/>
    <property type="project" value="TreeGrafter"/>
</dbReference>
<feature type="transmembrane region" description="Helical" evidence="7">
    <location>
        <begin position="94"/>
        <end position="111"/>
    </location>
</feature>
<dbReference type="PANTHER" id="PTHR16024">
    <property type="entry name" value="XK-RELATED PROTEIN"/>
    <property type="match status" value="1"/>
</dbReference>
<evidence type="ECO:0000313" key="8">
    <source>
        <dbReference type="EMBL" id="CAD7243608.1"/>
    </source>
</evidence>
<evidence type="ECO:0000256" key="7">
    <source>
        <dbReference type="RuleBase" id="RU910716"/>
    </source>
</evidence>
<feature type="transmembrane region" description="Helical" evidence="7">
    <location>
        <begin position="462"/>
        <end position="485"/>
    </location>
</feature>
<evidence type="ECO:0000256" key="2">
    <source>
        <dbReference type="ARBA" id="ARBA00008789"/>
    </source>
</evidence>
<dbReference type="Proteomes" id="UP000677054">
    <property type="component" value="Unassembled WGS sequence"/>
</dbReference>
<dbReference type="InterPro" id="IPR018629">
    <property type="entry name" value="XK-rel"/>
</dbReference>
<feature type="transmembrane region" description="Helical" evidence="7">
    <location>
        <begin position="406"/>
        <end position="427"/>
    </location>
</feature>
<proteinExistence type="inferred from homology"/>
<accession>A0A7R9A529</accession>
<comment type="subcellular location">
    <subcellularLocation>
        <location evidence="1">Cell membrane</location>
        <topology evidence="1">Multi-pass membrane protein</topology>
    </subcellularLocation>
    <subcellularLocation>
        <location evidence="7">Membrane</location>
        <topology evidence="7">Multi-pass membrane protein</topology>
    </subcellularLocation>
</comment>
<dbReference type="PANTHER" id="PTHR16024:SF6">
    <property type="entry name" value="XK-RELATED PROTEIN"/>
    <property type="match status" value="1"/>
</dbReference>
<keyword evidence="3" id="KW-1003">Cell membrane</keyword>
<keyword evidence="9" id="KW-1185">Reference proteome</keyword>
<protein>
    <recommendedName>
        <fullName evidence="7">XK-related protein</fullName>
    </recommendedName>
</protein>
<evidence type="ECO:0000256" key="1">
    <source>
        <dbReference type="ARBA" id="ARBA00004651"/>
    </source>
</evidence>
<evidence type="ECO:0000256" key="5">
    <source>
        <dbReference type="ARBA" id="ARBA00022989"/>
    </source>
</evidence>
<evidence type="ECO:0000256" key="4">
    <source>
        <dbReference type="ARBA" id="ARBA00022692"/>
    </source>
</evidence>
<feature type="transmembrane region" description="Helical" evidence="7">
    <location>
        <begin position="492"/>
        <end position="518"/>
    </location>
</feature>
<dbReference type="InterPro" id="IPR050895">
    <property type="entry name" value="XK-related_scramblase"/>
</dbReference>
<dbReference type="GO" id="GO:1902742">
    <property type="term" value="P:apoptotic process involved in development"/>
    <property type="evidence" value="ECO:0007669"/>
    <property type="project" value="TreeGrafter"/>
</dbReference>
<dbReference type="GO" id="GO:0005886">
    <property type="term" value="C:plasma membrane"/>
    <property type="evidence" value="ECO:0007669"/>
    <property type="project" value="UniProtKB-SubCell"/>
</dbReference>
<evidence type="ECO:0000256" key="6">
    <source>
        <dbReference type="ARBA" id="ARBA00023136"/>
    </source>
</evidence>
<dbReference type="OrthoDB" id="6136301at2759"/>